<dbReference type="Pfam" id="PF01863">
    <property type="entry name" value="YgjP-like"/>
    <property type="match status" value="1"/>
</dbReference>
<reference evidence="2 3" key="1">
    <citation type="submission" date="2019-02" db="EMBL/GenBank/DDBJ databases">
        <title>Arundinibacter roseus gen. nov., sp. nov., a new member of the family Cytophagaceae.</title>
        <authorList>
            <person name="Szuroczki S."/>
            <person name="Khayer B."/>
            <person name="Sproer C."/>
            <person name="Toumi M."/>
            <person name="Szabo A."/>
            <person name="Felfoldi T."/>
            <person name="Schumann P."/>
            <person name="Toth E."/>
        </authorList>
    </citation>
    <scope>NUCLEOTIDE SEQUENCE [LARGE SCALE GENOMIC DNA]</scope>
    <source>
        <strain evidence="2 3">DMA-k-7a</strain>
    </source>
</reference>
<dbReference type="RefSeq" id="WP_132122227.1">
    <property type="nucleotide sequence ID" value="NZ_SMJU01000023.1"/>
</dbReference>
<dbReference type="EMBL" id="SMJU01000023">
    <property type="protein sequence ID" value="TDB58544.1"/>
    <property type="molecule type" value="Genomic_DNA"/>
</dbReference>
<dbReference type="InterPro" id="IPR053136">
    <property type="entry name" value="UTP_pyrophosphatase-like"/>
</dbReference>
<accession>A0A4R4JV07</accession>
<organism evidence="2 3">
    <name type="scientific">Arundinibacter roseus</name>
    <dbReference type="NCBI Taxonomy" id="2070510"/>
    <lineage>
        <taxon>Bacteria</taxon>
        <taxon>Pseudomonadati</taxon>
        <taxon>Bacteroidota</taxon>
        <taxon>Cytophagia</taxon>
        <taxon>Cytophagales</taxon>
        <taxon>Spirosomataceae</taxon>
        <taxon>Arundinibacter</taxon>
    </lineage>
</organism>
<evidence type="ECO:0000313" key="2">
    <source>
        <dbReference type="EMBL" id="TDB58544.1"/>
    </source>
</evidence>
<comment type="caution">
    <text evidence="2">The sequence shown here is derived from an EMBL/GenBank/DDBJ whole genome shotgun (WGS) entry which is preliminary data.</text>
</comment>
<dbReference type="PANTHER" id="PTHR30399">
    <property type="entry name" value="UNCHARACTERIZED PROTEIN YGJP"/>
    <property type="match status" value="1"/>
</dbReference>
<dbReference type="PANTHER" id="PTHR30399:SF1">
    <property type="entry name" value="UTP PYROPHOSPHATASE"/>
    <property type="match status" value="1"/>
</dbReference>
<dbReference type="AlphaFoldDB" id="A0A4R4JV07"/>
<dbReference type="CDD" id="cd07344">
    <property type="entry name" value="M48_yhfN_like"/>
    <property type="match status" value="1"/>
</dbReference>
<evidence type="ECO:0000259" key="1">
    <source>
        <dbReference type="Pfam" id="PF01863"/>
    </source>
</evidence>
<dbReference type="Gene3D" id="3.30.2010.10">
    <property type="entry name" value="Metalloproteases ('zincins'), catalytic domain"/>
    <property type="match status" value="1"/>
</dbReference>
<name>A0A4R4JV07_9BACT</name>
<dbReference type="OrthoDB" id="9811177at2"/>
<dbReference type="Proteomes" id="UP000295706">
    <property type="component" value="Unassembled WGS sequence"/>
</dbReference>
<protein>
    <submittedName>
        <fullName evidence="2">M48 family peptidase</fullName>
    </submittedName>
</protein>
<gene>
    <name evidence="2" type="ORF">EZE20_23060</name>
</gene>
<keyword evidence="3" id="KW-1185">Reference proteome</keyword>
<sequence length="246" mass="29712">MSTKKSIDREQITISNITIDIVRKDIKNIHLAVYPPSGRVRIAAPLQVKDDAIRLFAISKLSWIRRNQRKFAEQERLPAREYKQRESHYFQGKRYLLRIHEADSPPRVVLRNKTYLDLYVRPGTPPEKRHEVMTRWYRTQLKKQIPPLIEKWEKIMEVCLNGWQIRQMKTRWGSCNPDQKQIRLNLELAKKPDTCLEYILVHEMVHLLERHHNDIFVAYMDKFLPNWRQLKVELNKLPVRHEEWGY</sequence>
<feature type="domain" description="YgjP-like metallopeptidase" evidence="1">
    <location>
        <begin position="31"/>
        <end position="236"/>
    </location>
</feature>
<proteinExistence type="predicted"/>
<evidence type="ECO:0000313" key="3">
    <source>
        <dbReference type="Proteomes" id="UP000295706"/>
    </source>
</evidence>
<dbReference type="InterPro" id="IPR002725">
    <property type="entry name" value="YgjP-like_metallopeptidase"/>
</dbReference>